<evidence type="ECO:0000313" key="6">
    <source>
        <dbReference type="Proteomes" id="UP000034805"/>
    </source>
</evidence>
<evidence type="ECO:0000256" key="3">
    <source>
        <dbReference type="ARBA" id="ARBA00023157"/>
    </source>
</evidence>
<keyword evidence="2 4" id="KW-0802">TPR repeat</keyword>
<proteinExistence type="predicted"/>
<dbReference type="GO" id="GO:0051087">
    <property type="term" value="F:protein-folding chaperone binding"/>
    <property type="evidence" value="ECO:0007669"/>
    <property type="project" value="TreeGrafter"/>
</dbReference>
<dbReference type="AlphaFoldDB" id="A0A0P7WXS1"/>
<dbReference type="GO" id="GO:0034975">
    <property type="term" value="P:protein folding in endoplasmic reticulum"/>
    <property type="evidence" value="ECO:0007669"/>
    <property type="project" value="TreeGrafter"/>
</dbReference>
<reference evidence="5 6" key="1">
    <citation type="submission" date="2015-08" db="EMBL/GenBank/DDBJ databases">
        <title>The genome of the Asian arowana (Scleropages formosus).</title>
        <authorList>
            <person name="Tan M.H."/>
            <person name="Gan H.M."/>
            <person name="Croft L.J."/>
            <person name="Austin C.M."/>
        </authorList>
    </citation>
    <scope>NUCLEOTIDE SEQUENCE [LARGE SCALE GENOMIC DNA]</scope>
    <source>
        <strain evidence="5">Aro1</strain>
    </source>
</reference>
<protein>
    <submittedName>
        <fullName evidence="5">Uncharacterized protein</fullName>
    </submittedName>
</protein>
<dbReference type="SMART" id="SM00028">
    <property type="entry name" value="TPR"/>
    <property type="match status" value="2"/>
</dbReference>
<gene>
    <name evidence="5" type="ORF">Z043_112284</name>
</gene>
<dbReference type="Proteomes" id="UP000034805">
    <property type="component" value="Unassembled WGS sequence"/>
</dbReference>
<dbReference type="GO" id="GO:0051787">
    <property type="term" value="F:misfolded protein binding"/>
    <property type="evidence" value="ECO:0007669"/>
    <property type="project" value="TreeGrafter"/>
</dbReference>
<dbReference type="PANTHER" id="PTHR44140">
    <property type="entry name" value="LD25575P"/>
    <property type="match status" value="1"/>
</dbReference>
<feature type="non-terminal residue" evidence="5">
    <location>
        <position position="130"/>
    </location>
</feature>
<dbReference type="SUPFAM" id="SSF48452">
    <property type="entry name" value="TPR-like"/>
    <property type="match status" value="1"/>
</dbReference>
<dbReference type="InterPro" id="IPR019734">
    <property type="entry name" value="TPR_rpt"/>
</dbReference>
<name>A0A0P7WXS1_SCLFO</name>
<dbReference type="PANTHER" id="PTHR44140:SF3">
    <property type="entry name" value="DNAJ HOMOLOG SUBFAMILY C MEMBER 3"/>
    <property type="match status" value="1"/>
</dbReference>
<dbReference type="Pfam" id="PF13432">
    <property type="entry name" value="TPR_16"/>
    <property type="match status" value="1"/>
</dbReference>
<organism evidence="5 6">
    <name type="scientific">Scleropages formosus</name>
    <name type="common">Asian bonytongue</name>
    <name type="synonym">Osteoglossum formosum</name>
    <dbReference type="NCBI Taxonomy" id="113540"/>
    <lineage>
        <taxon>Eukaryota</taxon>
        <taxon>Metazoa</taxon>
        <taxon>Chordata</taxon>
        <taxon>Craniata</taxon>
        <taxon>Vertebrata</taxon>
        <taxon>Euteleostomi</taxon>
        <taxon>Actinopterygii</taxon>
        <taxon>Neopterygii</taxon>
        <taxon>Teleostei</taxon>
        <taxon>Osteoglossocephala</taxon>
        <taxon>Osteoglossomorpha</taxon>
        <taxon>Osteoglossiformes</taxon>
        <taxon>Osteoglossidae</taxon>
        <taxon>Scleropages</taxon>
    </lineage>
</organism>
<sequence>MVSMDIAARKVLSYVPFILVLIDLRYEGVQCGKNSDVESHLEMGKKLLAAGQLADALSHFHAAVDGDPNDYMAYFRRATVFLAMGKSKSALPDLNKVLELKPDFTSARLQRGNLLLKQGKLSDAEEDFKK</sequence>
<dbReference type="InterPro" id="IPR011990">
    <property type="entry name" value="TPR-like_helical_dom_sf"/>
</dbReference>
<evidence type="ECO:0000256" key="1">
    <source>
        <dbReference type="ARBA" id="ARBA00022737"/>
    </source>
</evidence>
<dbReference type="EMBL" id="JARO02004175">
    <property type="protein sequence ID" value="KPP68990.1"/>
    <property type="molecule type" value="Genomic_DNA"/>
</dbReference>
<dbReference type="InterPro" id="IPR051727">
    <property type="entry name" value="DnaJ_C3_Co-chaperones"/>
</dbReference>
<feature type="repeat" description="TPR" evidence="4">
    <location>
        <begin position="37"/>
        <end position="70"/>
    </location>
</feature>
<evidence type="ECO:0000256" key="2">
    <source>
        <dbReference type="ARBA" id="ARBA00022803"/>
    </source>
</evidence>
<accession>A0A0P7WXS1</accession>
<dbReference type="GO" id="GO:0005783">
    <property type="term" value="C:endoplasmic reticulum"/>
    <property type="evidence" value="ECO:0007669"/>
    <property type="project" value="TreeGrafter"/>
</dbReference>
<evidence type="ECO:0000256" key="4">
    <source>
        <dbReference type="PROSITE-ProRule" id="PRU00339"/>
    </source>
</evidence>
<evidence type="ECO:0000313" key="5">
    <source>
        <dbReference type="EMBL" id="KPP68990.1"/>
    </source>
</evidence>
<dbReference type="PROSITE" id="PS50005">
    <property type="entry name" value="TPR"/>
    <property type="match status" value="2"/>
</dbReference>
<keyword evidence="3" id="KW-1015">Disulfide bond</keyword>
<keyword evidence="1" id="KW-0677">Repeat</keyword>
<dbReference type="Gene3D" id="1.25.40.10">
    <property type="entry name" value="Tetratricopeptide repeat domain"/>
    <property type="match status" value="1"/>
</dbReference>
<comment type="caution">
    <text evidence="5">The sequence shown here is derived from an EMBL/GenBank/DDBJ whole genome shotgun (WGS) entry which is preliminary data.</text>
</comment>
<feature type="repeat" description="TPR" evidence="4">
    <location>
        <begin position="71"/>
        <end position="104"/>
    </location>
</feature>